<reference evidence="2 3" key="1">
    <citation type="submission" date="2016-07" db="EMBL/GenBank/DDBJ databases">
        <title>Characterization of isolates of Eisenbergiella tayi derived from blood cultures, using whole genome sequencing.</title>
        <authorList>
            <person name="Burdz T."/>
            <person name="Wiebe D."/>
            <person name="Huynh C."/>
            <person name="Bernard K."/>
        </authorList>
    </citation>
    <scope>NUCLEOTIDE SEQUENCE [LARGE SCALE GENOMIC DNA]</scope>
    <source>
        <strain evidence="2 3">NML 110608</strain>
    </source>
</reference>
<dbReference type="NCBIfam" id="TIGR01549">
    <property type="entry name" value="HAD-SF-IA-v1"/>
    <property type="match status" value="1"/>
</dbReference>
<dbReference type="Gene3D" id="3.40.50.1000">
    <property type="entry name" value="HAD superfamily/HAD-like"/>
    <property type="match status" value="1"/>
</dbReference>
<dbReference type="InterPro" id="IPR023198">
    <property type="entry name" value="PGP-like_dom2"/>
</dbReference>
<evidence type="ECO:0000313" key="2">
    <source>
        <dbReference type="EMBL" id="ODM05145.1"/>
    </source>
</evidence>
<comment type="caution">
    <text evidence="2">The sequence shown here is derived from an EMBL/GenBank/DDBJ whole genome shotgun (WGS) entry which is preliminary data.</text>
</comment>
<dbReference type="Pfam" id="PF12535">
    <property type="entry name" value="Nudix_N"/>
    <property type="match status" value="1"/>
</dbReference>
<dbReference type="Pfam" id="PF13419">
    <property type="entry name" value="HAD_2"/>
    <property type="match status" value="1"/>
</dbReference>
<keyword evidence="2" id="KW-0378">Hydrolase</keyword>
<dbReference type="InterPro" id="IPR059176">
    <property type="entry name" value="UDP-X_N"/>
</dbReference>
<dbReference type="CDD" id="cd18889">
    <property type="entry name" value="NUDIX_ADPRase"/>
    <property type="match status" value="1"/>
</dbReference>
<dbReference type="InterPro" id="IPR006439">
    <property type="entry name" value="HAD-SF_hydro_IA"/>
</dbReference>
<dbReference type="Pfam" id="PF00293">
    <property type="entry name" value="NUDIX"/>
    <property type="match status" value="1"/>
</dbReference>
<gene>
    <name evidence="2" type="primary">gph_2</name>
    <name evidence="2" type="ORF">BEI61_01028</name>
</gene>
<dbReference type="EMBL" id="MCGH01000002">
    <property type="protein sequence ID" value="ODM05145.1"/>
    <property type="molecule type" value="Genomic_DNA"/>
</dbReference>
<dbReference type="SUPFAM" id="SSF55811">
    <property type="entry name" value="Nudix"/>
    <property type="match status" value="1"/>
</dbReference>
<dbReference type="Gene3D" id="3.90.79.10">
    <property type="entry name" value="Nucleoside Triphosphate Pyrophosphohydrolase"/>
    <property type="match status" value="1"/>
</dbReference>
<name>A0A1E3A8P4_9FIRM</name>
<organism evidence="2 3">
    <name type="scientific">Eisenbergiella tayi</name>
    <dbReference type="NCBI Taxonomy" id="1432052"/>
    <lineage>
        <taxon>Bacteria</taxon>
        <taxon>Bacillati</taxon>
        <taxon>Bacillota</taxon>
        <taxon>Clostridia</taxon>
        <taxon>Lachnospirales</taxon>
        <taxon>Lachnospiraceae</taxon>
        <taxon>Eisenbergiella</taxon>
    </lineage>
</organism>
<dbReference type="Gene3D" id="1.10.150.240">
    <property type="entry name" value="Putative phosphatase, domain 2"/>
    <property type="match status" value="1"/>
</dbReference>
<dbReference type="AlphaFoldDB" id="A0A1E3A8P4"/>
<dbReference type="PATRIC" id="fig|1432052.4.peg.1159"/>
<dbReference type="SFLD" id="SFLDS00003">
    <property type="entry name" value="Haloacid_Dehalogenase"/>
    <property type="match status" value="1"/>
</dbReference>
<evidence type="ECO:0000313" key="3">
    <source>
        <dbReference type="Proteomes" id="UP000094067"/>
    </source>
</evidence>
<dbReference type="RefSeq" id="WP_069151512.1">
    <property type="nucleotide sequence ID" value="NZ_MCGH01000002.1"/>
</dbReference>
<dbReference type="PANTHER" id="PTHR43434">
    <property type="entry name" value="PHOSPHOGLYCOLATE PHOSPHATASE"/>
    <property type="match status" value="1"/>
</dbReference>
<dbReference type="InterPro" id="IPR023214">
    <property type="entry name" value="HAD_sf"/>
</dbReference>
<dbReference type="GO" id="GO:0008967">
    <property type="term" value="F:phosphoglycolate phosphatase activity"/>
    <property type="evidence" value="ECO:0007669"/>
    <property type="project" value="UniProtKB-EC"/>
</dbReference>
<dbReference type="InterPro" id="IPR000086">
    <property type="entry name" value="NUDIX_hydrolase_dom"/>
</dbReference>
<dbReference type="InterPro" id="IPR015797">
    <property type="entry name" value="NUDIX_hydrolase-like_dom_sf"/>
</dbReference>
<proteinExistence type="predicted"/>
<dbReference type="InterPro" id="IPR036412">
    <property type="entry name" value="HAD-like_sf"/>
</dbReference>
<feature type="domain" description="Nudix hydrolase" evidence="1">
    <location>
        <begin position="280"/>
        <end position="407"/>
    </location>
</feature>
<dbReference type="Proteomes" id="UP000094067">
    <property type="component" value="Unassembled WGS sequence"/>
</dbReference>
<dbReference type="InterPro" id="IPR050155">
    <property type="entry name" value="HAD-like_hydrolase_sf"/>
</dbReference>
<dbReference type="GO" id="GO:0005829">
    <property type="term" value="C:cytosol"/>
    <property type="evidence" value="ECO:0007669"/>
    <property type="project" value="TreeGrafter"/>
</dbReference>
<dbReference type="InterPro" id="IPR041492">
    <property type="entry name" value="HAD_2"/>
</dbReference>
<dbReference type="PROSITE" id="PS51462">
    <property type="entry name" value="NUDIX"/>
    <property type="match status" value="1"/>
</dbReference>
<evidence type="ECO:0000259" key="1">
    <source>
        <dbReference type="PROSITE" id="PS51462"/>
    </source>
</evidence>
<dbReference type="Gene3D" id="6.10.250.1120">
    <property type="match status" value="1"/>
</dbReference>
<dbReference type="EC" id="3.1.3.18" evidence="2"/>
<dbReference type="SUPFAM" id="SSF56784">
    <property type="entry name" value="HAD-like"/>
    <property type="match status" value="1"/>
</dbReference>
<dbReference type="SFLD" id="SFLDG01129">
    <property type="entry name" value="C1.5:_HAD__Beta-PGM__Phosphata"/>
    <property type="match status" value="1"/>
</dbReference>
<dbReference type="PANTHER" id="PTHR43434:SF26">
    <property type="entry name" value="PYROPHOSPHATASE PPAX"/>
    <property type="match status" value="1"/>
</dbReference>
<accession>A0A1E3A8P4</accession>
<dbReference type="GO" id="GO:0006281">
    <property type="term" value="P:DNA repair"/>
    <property type="evidence" value="ECO:0007669"/>
    <property type="project" value="TreeGrafter"/>
</dbReference>
<protein>
    <submittedName>
        <fullName evidence="2">Phosphoglycolate phosphatase</fullName>
        <ecNumber evidence="2">3.1.3.18</ecNumber>
    </submittedName>
</protein>
<sequence>MKKHIIFDVDGTLLDSEEAVLLSFQETLYRKTGKKTDIRDLKYALGIPSEAALRQYGFPEEEIPEIVDFWGDLTPDYRKFIKVFPGIRPLLEKLKKNGARLGIVTSRNAEEYRRDFLPFGLEGYFDTVICADDTLIHKPYGEPVKEYLRRENARAEDAVFIGDTVYDMDCAADAGVDGALALWGCASPAHIRADYYLSSPEDVFSSFMLEPDPLKEHKWLKWAMELQFIAQAGLTYSRDRFDRERFLRIQEIAAEIVSCNTPMDFEQVDGLFAGEMGYQTPKLDSRAAIIRDGKILLVQEMDGTWAMPGGWVDMDQTIKENTVKEAGEEAGMLVAPVRLVAVQDRNRHNKPPYAYNICKVFILCEPVEGEFEKNIETLGREWFTLEELPVLSEDKTTKEQIAMCFEAAADKDWKVLFD</sequence>